<dbReference type="Pfam" id="PF04366">
    <property type="entry name" value="Ysc84"/>
    <property type="match status" value="1"/>
</dbReference>
<accession>A0AAX0LCN5</accession>
<feature type="domain" description="Ysc84 actin-binding" evidence="1">
    <location>
        <begin position="88"/>
        <end position="174"/>
    </location>
</feature>
<evidence type="ECO:0000313" key="3">
    <source>
        <dbReference type="Proteomes" id="UP000189728"/>
    </source>
</evidence>
<protein>
    <recommendedName>
        <fullName evidence="1">Ysc84 actin-binding domain-containing protein</fullName>
    </recommendedName>
</protein>
<dbReference type="CDD" id="cd11524">
    <property type="entry name" value="SYLF"/>
    <property type="match status" value="1"/>
</dbReference>
<proteinExistence type="predicted"/>
<dbReference type="AlphaFoldDB" id="A0AAX0LCN5"/>
<evidence type="ECO:0000259" key="1">
    <source>
        <dbReference type="Pfam" id="PF04366"/>
    </source>
</evidence>
<name>A0AAX0LCN5_9BACT</name>
<comment type="caution">
    <text evidence="2">The sequence shown here is derived from an EMBL/GenBank/DDBJ whole genome shotgun (WGS) entry which is preliminary data.</text>
</comment>
<dbReference type="EMBL" id="MCRK01000024">
    <property type="protein sequence ID" value="OPA78983.1"/>
    <property type="molecule type" value="Genomic_DNA"/>
</dbReference>
<dbReference type="InterPro" id="IPR007461">
    <property type="entry name" value="Ysc84_actin-binding"/>
</dbReference>
<evidence type="ECO:0000313" key="2">
    <source>
        <dbReference type="EMBL" id="OPA78983.1"/>
    </source>
</evidence>
<reference evidence="2 3" key="1">
    <citation type="submission" date="2016-08" db="EMBL/GenBank/DDBJ databases">
        <title>Campylobacter species from sea mammals.</title>
        <authorList>
            <person name="Gilbert M.J."/>
            <person name="Byrne B.A."/>
            <person name="Zomer A.L."/>
            <person name="Wagenaar J.A."/>
        </authorList>
    </citation>
    <scope>NUCLEOTIDE SEQUENCE [LARGE SCALE GENOMIC DNA]</scope>
    <source>
        <strain evidence="2 3">1105248</strain>
    </source>
</reference>
<sequence length="195" mass="20980">MFSFFIIISTSCFASEEILLDCANSFIMTYRANKSAPFKNLLQNSKAILIFPSVKKIGFLFGGMSGKGIMVLDPVGNNKEILTVGIGGGSLGLQVGYSDSTLVLFILNSAIISDIKDSKIVISTDANFAFGDINGGYKDIKDFQFSKDIYAYATDSGFFAGASFGGAVISLTNEHFRKNGYGYLQLQNALNGFGE</sequence>
<dbReference type="Proteomes" id="UP000189728">
    <property type="component" value="Unassembled WGS sequence"/>
</dbReference>
<gene>
    <name evidence="2" type="ORF">BFG04_02420</name>
</gene>
<organism evidence="2 3">
    <name type="scientific">Campylobacter pinnipediorum subsp. pinnipediorum</name>
    <dbReference type="NCBI Taxonomy" id="1660067"/>
    <lineage>
        <taxon>Bacteria</taxon>
        <taxon>Pseudomonadati</taxon>
        <taxon>Campylobacterota</taxon>
        <taxon>Epsilonproteobacteria</taxon>
        <taxon>Campylobacterales</taxon>
        <taxon>Campylobacteraceae</taxon>
        <taxon>Campylobacter</taxon>
    </lineage>
</organism>